<reference evidence="1" key="1">
    <citation type="submission" date="2022-11" db="EMBL/GenBank/DDBJ databases">
        <title>Chromosome-level genome of Pogonophryne albipinna.</title>
        <authorList>
            <person name="Jo E."/>
        </authorList>
    </citation>
    <scope>NUCLEOTIDE SEQUENCE</scope>
    <source>
        <strain evidence="1">SGF0006</strain>
        <tissue evidence="1">Muscle</tissue>
    </source>
</reference>
<keyword evidence="2" id="KW-1185">Reference proteome</keyword>
<organism evidence="1 2">
    <name type="scientific">Pogonophryne albipinna</name>
    <dbReference type="NCBI Taxonomy" id="1090488"/>
    <lineage>
        <taxon>Eukaryota</taxon>
        <taxon>Metazoa</taxon>
        <taxon>Chordata</taxon>
        <taxon>Craniata</taxon>
        <taxon>Vertebrata</taxon>
        <taxon>Euteleostomi</taxon>
        <taxon>Actinopterygii</taxon>
        <taxon>Neopterygii</taxon>
        <taxon>Teleostei</taxon>
        <taxon>Neoteleostei</taxon>
        <taxon>Acanthomorphata</taxon>
        <taxon>Eupercaria</taxon>
        <taxon>Perciformes</taxon>
        <taxon>Notothenioidei</taxon>
        <taxon>Pogonophryne</taxon>
    </lineage>
</organism>
<sequence length="75" mass="8347">MVDAPKRHKVSVHVLSREMDSCPIVGEFPAQNDVNLAPAPSLPQPTLVQDMTEFKRSLPLFPLVKPHINFMAAKL</sequence>
<protein>
    <submittedName>
        <fullName evidence="1">Uncharacterized protein</fullName>
    </submittedName>
</protein>
<evidence type="ECO:0000313" key="1">
    <source>
        <dbReference type="EMBL" id="KAJ4948272.1"/>
    </source>
</evidence>
<comment type="caution">
    <text evidence="1">The sequence shown here is derived from an EMBL/GenBank/DDBJ whole genome shotgun (WGS) entry which is preliminary data.</text>
</comment>
<dbReference type="Gene3D" id="3.30.830.10">
    <property type="entry name" value="Metalloenzyme, LuxS/M16 peptidase-like"/>
    <property type="match status" value="1"/>
</dbReference>
<dbReference type="AlphaFoldDB" id="A0AAD6FUB3"/>
<name>A0AAD6FUB3_9TELE</name>
<gene>
    <name evidence="1" type="ORF">JOQ06_019808</name>
</gene>
<accession>A0AAD6FUB3</accession>
<dbReference type="EMBL" id="JAPTMU010000001">
    <property type="protein sequence ID" value="KAJ4948272.1"/>
    <property type="molecule type" value="Genomic_DNA"/>
</dbReference>
<proteinExistence type="predicted"/>
<evidence type="ECO:0000313" key="2">
    <source>
        <dbReference type="Proteomes" id="UP001219934"/>
    </source>
</evidence>
<dbReference type="Proteomes" id="UP001219934">
    <property type="component" value="Unassembled WGS sequence"/>
</dbReference>